<keyword evidence="3" id="KW-1185">Reference proteome</keyword>
<proteinExistence type="predicted"/>
<dbReference type="NCBIfam" id="TIGR04222">
    <property type="entry name" value="near_uncomplex"/>
    <property type="match status" value="1"/>
</dbReference>
<gene>
    <name evidence="2" type="ORF">ACF1HC_29140</name>
</gene>
<organism evidence="2 3">
    <name type="scientific">Streptomyces eurythermus</name>
    <dbReference type="NCBI Taxonomy" id="42237"/>
    <lineage>
        <taxon>Bacteria</taxon>
        <taxon>Bacillati</taxon>
        <taxon>Actinomycetota</taxon>
        <taxon>Actinomycetes</taxon>
        <taxon>Kitasatosporales</taxon>
        <taxon>Streptomycetaceae</taxon>
        <taxon>Streptomyces</taxon>
    </lineage>
</organism>
<feature type="transmembrane region" description="Helical" evidence="1">
    <location>
        <begin position="151"/>
        <end position="169"/>
    </location>
</feature>
<accession>A0ABW6Z5B0</accession>
<dbReference type="Proteomes" id="UP001603418">
    <property type="component" value="Unassembled WGS sequence"/>
</dbReference>
<evidence type="ECO:0000313" key="3">
    <source>
        <dbReference type="Proteomes" id="UP001603418"/>
    </source>
</evidence>
<keyword evidence="1" id="KW-1133">Transmembrane helix</keyword>
<feature type="transmembrane region" description="Helical" evidence="1">
    <location>
        <begin position="175"/>
        <end position="192"/>
    </location>
</feature>
<protein>
    <submittedName>
        <fullName evidence="2">TIGR04222 domain-containing membrane protein</fullName>
    </submittedName>
</protein>
<reference evidence="2 3" key="1">
    <citation type="submission" date="2024-10" db="EMBL/GenBank/DDBJ databases">
        <title>The Natural Products Discovery Center: Release of the First 8490 Sequenced Strains for Exploring Actinobacteria Biosynthetic Diversity.</title>
        <authorList>
            <person name="Kalkreuter E."/>
            <person name="Kautsar S.A."/>
            <person name="Yang D."/>
            <person name="Bader C.D."/>
            <person name="Teijaro C.N."/>
            <person name="Fluegel L."/>
            <person name="Davis C.M."/>
            <person name="Simpson J.R."/>
            <person name="Lauterbach L."/>
            <person name="Steele A.D."/>
            <person name="Gui C."/>
            <person name="Meng S."/>
            <person name="Li G."/>
            <person name="Viehrig K."/>
            <person name="Ye F."/>
            <person name="Su P."/>
            <person name="Kiefer A.F."/>
            <person name="Nichols A."/>
            <person name="Cepeda A.J."/>
            <person name="Yan W."/>
            <person name="Fan B."/>
            <person name="Jiang Y."/>
            <person name="Adhikari A."/>
            <person name="Zheng C.-J."/>
            <person name="Schuster L."/>
            <person name="Cowan T.M."/>
            <person name="Smanski M.J."/>
            <person name="Chevrette M.G."/>
            <person name="De Carvalho L.P.S."/>
            <person name="Shen B."/>
        </authorList>
    </citation>
    <scope>NUCLEOTIDE SEQUENCE [LARGE SCALE GENOMIC DNA]</scope>
    <source>
        <strain evidence="2 3">NPDC013366</strain>
    </source>
</reference>
<dbReference type="InterPro" id="IPR026467">
    <property type="entry name" value="Ser/Gly_Cys_C_dom"/>
</dbReference>
<feature type="transmembrane region" description="Helical" evidence="1">
    <location>
        <begin position="224"/>
        <end position="245"/>
    </location>
</feature>
<feature type="transmembrane region" description="Helical" evidence="1">
    <location>
        <begin position="6"/>
        <end position="30"/>
    </location>
</feature>
<comment type="caution">
    <text evidence="2">The sequence shown here is derived from an EMBL/GenBank/DDBJ whole genome shotgun (WGS) entry which is preliminary data.</text>
</comment>
<keyword evidence="1" id="KW-0472">Membrane</keyword>
<dbReference type="RefSeq" id="WP_030794228.1">
    <property type="nucleotide sequence ID" value="NZ_JBFACJ010000041.1"/>
</dbReference>
<sequence length="308" mass="31960">MLYEGLHLAALVLTAGAIGYRLVVAVRIMVTLRAEVMIREDLSVEELAYLAGGPRRAAATVLFRMVRQGRLVLAEDGTVTVPDGVYATGAAAGAEEALVEAAGISRTERVGKLVARTATSGAVRAVGDRLRAEGLLIRPTLRRAQYRARRLLWWSAALAPVPTVWEVTAGTTDRWWAGVVLSAGAALTALLVKPSPAWVPHRVRSTLGILRGERERPPAWRRTGALAALAVTPVGAVALGGLSAAQEPEFRELVTPETWRAGDPAFGDGSATGYGMFAHWGSCGYAGVCGGGDGGGGGDVGGGGSAGE</sequence>
<keyword evidence="1" id="KW-0812">Transmembrane</keyword>
<name>A0ABW6Z5B0_9ACTN</name>
<dbReference type="EMBL" id="JBICBM010000015">
    <property type="protein sequence ID" value="MFF9885624.1"/>
    <property type="molecule type" value="Genomic_DNA"/>
</dbReference>
<evidence type="ECO:0000256" key="1">
    <source>
        <dbReference type="SAM" id="Phobius"/>
    </source>
</evidence>
<evidence type="ECO:0000313" key="2">
    <source>
        <dbReference type="EMBL" id="MFF9885624.1"/>
    </source>
</evidence>